<dbReference type="PANTHER" id="PTHR35797">
    <property type="entry name" value="PROTEASE-RELATED"/>
    <property type="match status" value="1"/>
</dbReference>
<dbReference type="GO" id="GO:0004175">
    <property type="term" value="F:endopeptidase activity"/>
    <property type="evidence" value="ECO:0007669"/>
    <property type="project" value="UniProtKB-ARBA"/>
</dbReference>
<feature type="transmembrane region" description="Helical" evidence="1">
    <location>
        <begin position="63"/>
        <end position="87"/>
    </location>
</feature>
<evidence type="ECO:0000256" key="1">
    <source>
        <dbReference type="SAM" id="Phobius"/>
    </source>
</evidence>
<dbReference type="PANTHER" id="PTHR35797:SF1">
    <property type="entry name" value="PROTEASE"/>
    <property type="match status" value="1"/>
</dbReference>
<dbReference type="Proteomes" id="UP000596742">
    <property type="component" value="Unassembled WGS sequence"/>
</dbReference>
<dbReference type="OrthoDB" id="9981470at2759"/>
<feature type="transmembrane region" description="Helical" evidence="1">
    <location>
        <begin position="27"/>
        <end position="51"/>
    </location>
</feature>
<comment type="caution">
    <text evidence="3">The sequence shown here is derived from an EMBL/GenBank/DDBJ whole genome shotgun (WGS) entry which is preliminary data.</text>
</comment>
<reference evidence="3" key="1">
    <citation type="submission" date="2018-11" db="EMBL/GenBank/DDBJ databases">
        <authorList>
            <person name="Alioto T."/>
            <person name="Alioto T."/>
        </authorList>
    </citation>
    <scope>NUCLEOTIDE SEQUENCE</scope>
</reference>
<accession>A0A8B6EMK7</accession>
<dbReference type="GO" id="GO:0080120">
    <property type="term" value="P:CAAX-box protein maturation"/>
    <property type="evidence" value="ECO:0007669"/>
    <property type="project" value="UniProtKB-ARBA"/>
</dbReference>
<evidence type="ECO:0000313" key="3">
    <source>
        <dbReference type="EMBL" id="VDI37194.1"/>
    </source>
</evidence>
<keyword evidence="1" id="KW-1133">Transmembrane helix</keyword>
<gene>
    <name evidence="3" type="ORF">MGAL_10B013758</name>
</gene>
<feature type="transmembrane region" description="Helical" evidence="1">
    <location>
        <begin position="169"/>
        <end position="192"/>
    </location>
</feature>
<dbReference type="AlphaFoldDB" id="A0A8B6EMK7"/>
<name>A0A8B6EMK7_MYTGA</name>
<keyword evidence="1" id="KW-0472">Membrane</keyword>
<dbReference type="InterPro" id="IPR003675">
    <property type="entry name" value="Rce1/LyrA-like_dom"/>
</dbReference>
<feature type="transmembrane region" description="Helical" evidence="1">
    <location>
        <begin position="238"/>
        <end position="256"/>
    </location>
</feature>
<evidence type="ECO:0000259" key="2">
    <source>
        <dbReference type="Pfam" id="PF02517"/>
    </source>
</evidence>
<feature type="transmembrane region" description="Helical" evidence="1">
    <location>
        <begin position="140"/>
        <end position="162"/>
    </location>
</feature>
<feature type="domain" description="CAAX prenyl protease 2/Lysostaphin resistance protein A-like" evidence="2">
    <location>
        <begin position="112"/>
        <end position="209"/>
    </location>
</feature>
<protein>
    <recommendedName>
        <fullName evidence="2">CAAX prenyl protease 2/Lysostaphin resistance protein A-like domain-containing protein</fullName>
    </recommendedName>
</protein>
<keyword evidence="1" id="KW-0812">Transmembrane</keyword>
<organism evidence="3 4">
    <name type="scientific">Mytilus galloprovincialis</name>
    <name type="common">Mediterranean mussel</name>
    <dbReference type="NCBI Taxonomy" id="29158"/>
    <lineage>
        <taxon>Eukaryota</taxon>
        <taxon>Metazoa</taxon>
        <taxon>Spiralia</taxon>
        <taxon>Lophotrochozoa</taxon>
        <taxon>Mollusca</taxon>
        <taxon>Bivalvia</taxon>
        <taxon>Autobranchia</taxon>
        <taxon>Pteriomorphia</taxon>
        <taxon>Mytilida</taxon>
        <taxon>Mytiloidea</taxon>
        <taxon>Mytilidae</taxon>
        <taxon>Mytilinae</taxon>
        <taxon>Mytilus</taxon>
    </lineage>
</organism>
<evidence type="ECO:0000313" key="4">
    <source>
        <dbReference type="Proteomes" id="UP000596742"/>
    </source>
</evidence>
<dbReference type="InterPro" id="IPR042150">
    <property type="entry name" value="MmRce1-like"/>
</dbReference>
<proteinExistence type="predicted"/>
<sequence>MCLIFAACVLILTVLWIYIGKDWSFSFLANAMFFPTLLLPLFVENYVEFIITITGINEIQKSLLYSFVAIIAVYVLVYGCVALGILLSWSTKVDTPTQGGNAIHEHNSDIIGGFLRAAGEEIGWRCYLLPCLLSIYSPTLALLISGIIWGLFHVPVMILLTYKLKVPRPYLTIFVQSLSCVLMAYLIGWVAVKSKFSLWACSILHCVWNRVNPMILGSIYTQTPGVYKGEQWKINGEGLAGCIVFLPVALLCVYDLSFTM</sequence>
<dbReference type="EMBL" id="UYJE01005412">
    <property type="protein sequence ID" value="VDI37194.1"/>
    <property type="molecule type" value="Genomic_DNA"/>
</dbReference>
<keyword evidence="4" id="KW-1185">Reference proteome</keyword>
<dbReference type="Pfam" id="PF02517">
    <property type="entry name" value="Rce1-like"/>
    <property type="match status" value="1"/>
</dbReference>